<dbReference type="RefSeq" id="WP_145213359.1">
    <property type="nucleotide sequence ID" value="NZ_CP036432.1"/>
</dbReference>
<evidence type="ECO:0000313" key="4">
    <source>
        <dbReference type="Proteomes" id="UP000318081"/>
    </source>
</evidence>
<dbReference type="PANTHER" id="PTHR37938">
    <property type="entry name" value="BLL0215 PROTEIN"/>
    <property type="match status" value="1"/>
</dbReference>
<dbReference type="Pfam" id="PF03703">
    <property type="entry name" value="bPH_2"/>
    <property type="match status" value="1"/>
</dbReference>
<organism evidence="3 4">
    <name type="scientific">Stieleria magnilauensis</name>
    <dbReference type="NCBI Taxonomy" id="2527963"/>
    <lineage>
        <taxon>Bacteria</taxon>
        <taxon>Pseudomonadati</taxon>
        <taxon>Planctomycetota</taxon>
        <taxon>Planctomycetia</taxon>
        <taxon>Pirellulales</taxon>
        <taxon>Pirellulaceae</taxon>
        <taxon>Stieleria</taxon>
    </lineage>
</organism>
<keyword evidence="4" id="KW-1185">Reference proteome</keyword>
<dbReference type="Proteomes" id="UP000318081">
    <property type="component" value="Chromosome"/>
</dbReference>
<keyword evidence="1" id="KW-1133">Transmembrane helix</keyword>
<evidence type="ECO:0000256" key="1">
    <source>
        <dbReference type="SAM" id="Phobius"/>
    </source>
</evidence>
<feature type="domain" description="YdbS-like PH" evidence="2">
    <location>
        <begin position="148"/>
        <end position="224"/>
    </location>
</feature>
<gene>
    <name evidence="3" type="ORF">TBK1r_36850</name>
</gene>
<feature type="transmembrane region" description="Helical" evidence="1">
    <location>
        <begin position="84"/>
        <end position="112"/>
    </location>
</feature>
<protein>
    <submittedName>
        <fullName evidence="3">Bacterial membrane flanked domain protein</fullName>
    </submittedName>
</protein>
<dbReference type="EMBL" id="CP036432">
    <property type="protein sequence ID" value="QDV84733.1"/>
    <property type="molecule type" value="Genomic_DNA"/>
</dbReference>
<keyword evidence="1" id="KW-0812">Transmembrane</keyword>
<accession>A0ABX5XRW0</accession>
<dbReference type="PANTHER" id="PTHR37938:SF1">
    <property type="entry name" value="BLL0215 PROTEIN"/>
    <property type="match status" value="1"/>
</dbReference>
<sequence length="229" mass="25466">MQVLTTKCPFCKHDVETTMEHLDGPVVCPSCEKPFEIEMPTAVVSSVHEVDERTIRRNAKQMASRPDERTLAEVHPVVFRSRPIATLVVAVVGIAAVVLMIMSVAGISLAGYTDETMVLGPASLLTWLCAIVLLVIAFVVGYWMLLSRFTTLTVTNDRTIYQKGIVSRETSEVQHDDVRNIQLDQTFFQRLLNVGGIGISSSGQDDLEVVAHRLPHPKRIIELIRENQT</sequence>
<reference evidence="3 4" key="1">
    <citation type="submission" date="2019-02" db="EMBL/GenBank/DDBJ databases">
        <title>Deep-cultivation of Planctomycetes and their phenomic and genomic characterization uncovers novel biology.</title>
        <authorList>
            <person name="Wiegand S."/>
            <person name="Jogler M."/>
            <person name="Boedeker C."/>
            <person name="Pinto D."/>
            <person name="Vollmers J."/>
            <person name="Rivas-Marin E."/>
            <person name="Kohn T."/>
            <person name="Peeters S.H."/>
            <person name="Heuer A."/>
            <person name="Rast P."/>
            <person name="Oberbeckmann S."/>
            <person name="Bunk B."/>
            <person name="Jeske O."/>
            <person name="Meyerdierks A."/>
            <person name="Storesund J.E."/>
            <person name="Kallscheuer N."/>
            <person name="Luecker S."/>
            <person name="Lage O.M."/>
            <person name="Pohl T."/>
            <person name="Merkel B.J."/>
            <person name="Hornburger P."/>
            <person name="Mueller R.-W."/>
            <person name="Bruemmer F."/>
            <person name="Labrenz M."/>
            <person name="Spormann A.M."/>
            <person name="Op den Camp H."/>
            <person name="Overmann J."/>
            <person name="Amann R."/>
            <person name="Jetten M.S.M."/>
            <person name="Mascher T."/>
            <person name="Medema M.H."/>
            <person name="Devos D.P."/>
            <person name="Kaster A.-K."/>
            <person name="Ovreas L."/>
            <person name="Rohde M."/>
            <person name="Galperin M.Y."/>
            <person name="Jogler C."/>
        </authorList>
    </citation>
    <scope>NUCLEOTIDE SEQUENCE [LARGE SCALE GENOMIC DNA]</scope>
    <source>
        <strain evidence="3 4">TBK1r</strain>
    </source>
</reference>
<evidence type="ECO:0000259" key="2">
    <source>
        <dbReference type="Pfam" id="PF03703"/>
    </source>
</evidence>
<dbReference type="InterPro" id="IPR005182">
    <property type="entry name" value="YdbS-like_PH"/>
</dbReference>
<name>A0ABX5XRW0_9BACT</name>
<feature type="transmembrane region" description="Helical" evidence="1">
    <location>
        <begin position="124"/>
        <end position="145"/>
    </location>
</feature>
<proteinExistence type="predicted"/>
<evidence type="ECO:0000313" key="3">
    <source>
        <dbReference type="EMBL" id="QDV84733.1"/>
    </source>
</evidence>
<keyword evidence="1" id="KW-0472">Membrane</keyword>